<feature type="non-terminal residue" evidence="1">
    <location>
        <position position="1"/>
    </location>
</feature>
<dbReference type="AlphaFoldDB" id="A0A2N5ZLX3"/>
<evidence type="ECO:0000313" key="1">
    <source>
        <dbReference type="EMBL" id="PLX19646.1"/>
    </source>
</evidence>
<dbReference type="Proteomes" id="UP000234857">
    <property type="component" value="Unassembled WGS sequence"/>
</dbReference>
<dbReference type="EMBL" id="PKTG01000024">
    <property type="protein sequence ID" value="PLX19646.1"/>
    <property type="molecule type" value="Genomic_DNA"/>
</dbReference>
<reference evidence="1 2" key="1">
    <citation type="submission" date="2017-11" db="EMBL/GenBank/DDBJ databases">
        <title>Genome-resolved metagenomics identifies genetic mobility, metabolic interactions, and unexpected diversity in perchlorate-reducing communities.</title>
        <authorList>
            <person name="Barnum T.P."/>
            <person name="Figueroa I.A."/>
            <person name="Carlstrom C.I."/>
            <person name="Lucas L.N."/>
            <person name="Engelbrektson A.L."/>
            <person name="Coates J.D."/>
        </authorList>
    </citation>
    <scope>NUCLEOTIDE SEQUENCE [LARGE SCALE GENOMIC DNA]</scope>
    <source>
        <strain evidence="1">BM706</strain>
    </source>
</reference>
<accession>A0A2N5ZLX3</accession>
<sequence length="35" mass="3985">NGIDWIGLIGRPGTGYFYNKCGFSEMKDFIPMKLD</sequence>
<comment type="caution">
    <text evidence="1">The sequence shown here is derived from an EMBL/GenBank/DDBJ whole genome shotgun (WGS) entry which is preliminary data.</text>
</comment>
<keyword evidence="1" id="KW-0808">Transferase</keyword>
<proteinExistence type="predicted"/>
<protein>
    <submittedName>
        <fullName evidence="1">N-acetyltransferase</fullName>
    </submittedName>
</protein>
<dbReference type="GO" id="GO:0016740">
    <property type="term" value="F:transferase activity"/>
    <property type="evidence" value="ECO:0007669"/>
    <property type="project" value="UniProtKB-KW"/>
</dbReference>
<name>A0A2N5ZLX3_MUIH1</name>
<organism evidence="1 2">
    <name type="scientific">Muiribacterium halophilum</name>
    <dbReference type="NCBI Taxonomy" id="2053465"/>
    <lineage>
        <taxon>Bacteria</taxon>
        <taxon>Candidatus Muiribacteriota</taxon>
        <taxon>Candidatus Muiribacteriia</taxon>
        <taxon>Candidatus Muiribacteriales</taxon>
        <taxon>Candidatus Muiribacteriaceae</taxon>
        <taxon>Candidatus Muiribacterium</taxon>
    </lineage>
</organism>
<evidence type="ECO:0000313" key="2">
    <source>
        <dbReference type="Proteomes" id="UP000234857"/>
    </source>
</evidence>
<gene>
    <name evidence="1" type="ORF">C0601_01250</name>
</gene>